<proteinExistence type="predicted"/>
<organism evidence="2 3">
    <name type="scientific">Emiliania huxleyi (strain CCMP1516)</name>
    <dbReference type="NCBI Taxonomy" id="280463"/>
    <lineage>
        <taxon>Eukaryota</taxon>
        <taxon>Haptista</taxon>
        <taxon>Haptophyta</taxon>
        <taxon>Prymnesiophyceae</taxon>
        <taxon>Isochrysidales</taxon>
        <taxon>Noelaerhabdaceae</taxon>
        <taxon>Emiliania</taxon>
    </lineage>
</organism>
<reference evidence="2" key="2">
    <citation type="submission" date="2024-10" db="UniProtKB">
        <authorList>
            <consortium name="EnsemblProtists"/>
        </authorList>
    </citation>
    <scope>IDENTIFICATION</scope>
</reference>
<dbReference type="AlphaFoldDB" id="A0A0D3K682"/>
<keyword evidence="3" id="KW-1185">Reference proteome</keyword>
<evidence type="ECO:0000313" key="2">
    <source>
        <dbReference type="EnsemblProtists" id="EOD31267"/>
    </source>
</evidence>
<dbReference type="EnsemblProtists" id="EOD31267">
    <property type="protein sequence ID" value="EOD31267"/>
    <property type="gene ID" value="EMIHUDRAFT_232231"/>
</dbReference>
<evidence type="ECO:0000313" key="3">
    <source>
        <dbReference type="Proteomes" id="UP000013827"/>
    </source>
</evidence>
<evidence type="ECO:0000256" key="1">
    <source>
        <dbReference type="SAM" id="MobiDB-lite"/>
    </source>
</evidence>
<sequence>MDELSEYELQRLEHIRRNHEMLVRLGLVDPTPAAPQQKAPRKPRTKLPPVPPESLRRSSRVRDLKPEYTKETIDQFGDDLDRQAARRSPAKKRPRPEEEDADEAALRREIDASTVAFLTEAREAMSRYLTSADGAAPATADAWREEAPPYKFARVPPPASAL</sequence>
<dbReference type="KEGG" id="ehx:EMIHUDRAFT_232231"/>
<reference evidence="3" key="1">
    <citation type="journal article" date="2013" name="Nature">
        <title>Pan genome of the phytoplankton Emiliania underpins its global distribution.</title>
        <authorList>
            <person name="Read B.A."/>
            <person name="Kegel J."/>
            <person name="Klute M.J."/>
            <person name="Kuo A."/>
            <person name="Lefebvre S.C."/>
            <person name="Maumus F."/>
            <person name="Mayer C."/>
            <person name="Miller J."/>
            <person name="Monier A."/>
            <person name="Salamov A."/>
            <person name="Young J."/>
            <person name="Aguilar M."/>
            <person name="Claverie J.M."/>
            <person name="Frickenhaus S."/>
            <person name="Gonzalez K."/>
            <person name="Herman E.K."/>
            <person name="Lin Y.C."/>
            <person name="Napier J."/>
            <person name="Ogata H."/>
            <person name="Sarno A.F."/>
            <person name="Shmutz J."/>
            <person name="Schroeder D."/>
            <person name="de Vargas C."/>
            <person name="Verret F."/>
            <person name="von Dassow P."/>
            <person name="Valentin K."/>
            <person name="Van de Peer Y."/>
            <person name="Wheeler G."/>
            <person name="Dacks J.B."/>
            <person name="Delwiche C.F."/>
            <person name="Dyhrman S.T."/>
            <person name="Glockner G."/>
            <person name="John U."/>
            <person name="Richards T."/>
            <person name="Worden A.Z."/>
            <person name="Zhang X."/>
            <person name="Grigoriev I.V."/>
            <person name="Allen A.E."/>
            <person name="Bidle K."/>
            <person name="Borodovsky M."/>
            <person name="Bowler C."/>
            <person name="Brownlee C."/>
            <person name="Cock J.M."/>
            <person name="Elias M."/>
            <person name="Gladyshev V.N."/>
            <person name="Groth M."/>
            <person name="Guda C."/>
            <person name="Hadaegh A."/>
            <person name="Iglesias-Rodriguez M.D."/>
            <person name="Jenkins J."/>
            <person name="Jones B.M."/>
            <person name="Lawson T."/>
            <person name="Leese F."/>
            <person name="Lindquist E."/>
            <person name="Lobanov A."/>
            <person name="Lomsadze A."/>
            <person name="Malik S.B."/>
            <person name="Marsh M.E."/>
            <person name="Mackinder L."/>
            <person name="Mock T."/>
            <person name="Mueller-Roeber B."/>
            <person name="Pagarete A."/>
            <person name="Parker M."/>
            <person name="Probert I."/>
            <person name="Quesneville H."/>
            <person name="Raines C."/>
            <person name="Rensing S.A."/>
            <person name="Riano-Pachon D.M."/>
            <person name="Richier S."/>
            <person name="Rokitta S."/>
            <person name="Shiraiwa Y."/>
            <person name="Soanes D.M."/>
            <person name="van der Giezen M."/>
            <person name="Wahlund T.M."/>
            <person name="Williams B."/>
            <person name="Wilson W."/>
            <person name="Wolfe G."/>
            <person name="Wurch L.L."/>
        </authorList>
    </citation>
    <scope>NUCLEOTIDE SEQUENCE</scope>
</reference>
<dbReference type="PaxDb" id="2903-EOD31267"/>
<dbReference type="GeneID" id="17276540"/>
<protein>
    <submittedName>
        <fullName evidence="2">Uncharacterized protein</fullName>
    </submittedName>
</protein>
<dbReference type="RefSeq" id="XP_005783696.1">
    <property type="nucleotide sequence ID" value="XM_005783639.1"/>
</dbReference>
<feature type="region of interest" description="Disordered" evidence="1">
    <location>
        <begin position="26"/>
        <end position="107"/>
    </location>
</feature>
<dbReference type="Proteomes" id="UP000013827">
    <property type="component" value="Unassembled WGS sequence"/>
</dbReference>
<name>A0A0D3K682_EMIH1</name>
<dbReference type="HOGENOM" id="CLU_1638543_0_0_1"/>
<feature type="compositionally biased region" description="Basic and acidic residues" evidence="1">
    <location>
        <begin position="54"/>
        <end position="84"/>
    </location>
</feature>
<accession>A0A0D3K682</accession>